<evidence type="ECO:0000313" key="8">
    <source>
        <dbReference type="Proteomes" id="UP000663852"/>
    </source>
</evidence>
<dbReference type="Proteomes" id="UP000663852">
    <property type="component" value="Unassembled WGS sequence"/>
</dbReference>
<accession>A0A813UGX8</accession>
<dbReference type="PIRSF" id="PIRSF039100">
    <property type="entry name" value="ARPC4"/>
    <property type="match status" value="1"/>
</dbReference>
<dbReference type="InterPro" id="IPR008384">
    <property type="entry name" value="ARPC4"/>
</dbReference>
<gene>
    <name evidence="7" type="ORF">EDS130_LOCUS5961</name>
</gene>
<dbReference type="EMBL" id="CAJNOJ010000017">
    <property type="protein sequence ID" value="CAF0823262.1"/>
    <property type="molecule type" value="Genomic_DNA"/>
</dbReference>
<dbReference type="Pfam" id="PF05856">
    <property type="entry name" value="ARPC4"/>
    <property type="match status" value="1"/>
</dbReference>
<protein>
    <recommendedName>
        <fullName evidence="6">Actin-related protein 2/3 complex subunit 4</fullName>
    </recommendedName>
</protein>
<name>A0A813UGX8_ADIRI</name>
<evidence type="ECO:0000256" key="2">
    <source>
        <dbReference type="ARBA" id="ARBA00005919"/>
    </source>
</evidence>
<comment type="subcellular location">
    <subcellularLocation>
        <location evidence="1 6">Cytoplasm</location>
        <location evidence="1 6">Cytoskeleton</location>
    </subcellularLocation>
</comment>
<dbReference type="SUPFAM" id="SSF69645">
    <property type="entry name" value="Arp2/3 complex subunits"/>
    <property type="match status" value="1"/>
</dbReference>
<sequence length="176" mass="20640">MSQSVPSRTPTVKPYLDAIRATLQAAFCIENFESQLVERHNKPEVEVKTSKLLLLNPLIISRNVNERVLIEGSFNSIRVSIAVKQSDELKKLICKRLMRFMMQRADDFYILRRKPVPDYDISFLVTNFHAETMYTHRLIDFIVYFLEEIDKEISEMNLAVSSRARMCADEFLKRFN</sequence>
<dbReference type="PANTHER" id="PTHR22629:SF0">
    <property type="entry name" value="ACTIN-RELATED PROTEIN 2_3 COMPLEX SUBUNIT 4"/>
    <property type="match status" value="1"/>
</dbReference>
<keyword evidence="5 6" id="KW-0206">Cytoskeleton</keyword>
<dbReference type="GO" id="GO:0034314">
    <property type="term" value="P:Arp2/3 complex-mediated actin nucleation"/>
    <property type="evidence" value="ECO:0007669"/>
    <property type="project" value="UniProtKB-UniRule"/>
</dbReference>
<organism evidence="7 8">
    <name type="scientific">Adineta ricciae</name>
    <name type="common">Rotifer</name>
    <dbReference type="NCBI Taxonomy" id="249248"/>
    <lineage>
        <taxon>Eukaryota</taxon>
        <taxon>Metazoa</taxon>
        <taxon>Spiralia</taxon>
        <taxon>Gnathifera</taxon>
        <taxon>Rotifera</taxon>
        <taxon>Eurotatoria</taxon>
        <taxon>Bdelloidea</taxon>
        <taxon>Adinetida</taxon>
        <taxon>Adinetidae</taxon>
        <taxon>Adineta</taxon>
    </lineage>
</organism>
<evidence type="ECO:0000256" key="4">
    <source>
        <dbReference type="ARBA" id="ARBA00023203"/>
    </source>
</evidence>
<evidence type="ECO:0000313" key="7">
    <source>
        <dbReference type="EMBL" id="CAF0823262.1"/>
    </source>
</evidence>
<comment type="caution">
    <text evidence="7">The sequence shown here is derived from an EMBL/GenBank/DDBJ whole genome shotgun (WGS) entry which is preliminary data.</text>
</comment>
<dbReference type="GO" id="GO:0030041">
    <property type="term" value="P:actin filament polymerization"/>
    <property type="evidence" value="ECO:0007669"/>
    <property type="project" value="UniProtKB-UniRule"/>
</dbReference>
<evidence type="ECO:0000256" key="5">
    <source>
        <dbReference type="ARBA" id="ARBA00023212"/>
    </source>
</evidence>
<comment type="similarity">
    <text evidence="2 6">Belongs to the ARPC4 family.</text>
</comment>
<keyword evidence="4 6" id="KW-0009">Actin-binding</keyword>
<dbReference type="GO" id="GO:0051015">
    <property type="term" value="F:actin filament binding"/>
    <property type="evidence" value="ECO:0007669"/>
    <property type="project" value="TreeGrafter"/>
</dbReference>
<reference evidence="7" key="1">
    <citation type="submission" date="2021-02" db="EMBL/GenBank/DDBJ databases">
        <authorList>
            <person name="Nowell W R."/>
        </authorList>
    </citation>
    <scope>NUCLEOTIDE SEQUENCE</scope>
</reference>
<dbReference type="PANTHER" id="PTHR22629">
    <property type="entry name" value="ARP2/3 COMPLEX 20 KD SUBUNIT"/>
    <property type="match status" value="1"/>
</dbReference>
<comment type="function">
    <text evidence="6">Functions as actin-binding component of the Arp2/3 complex which is involved in regulation of actin polymerization and together with an activating nucleation-promoting factor (NPF) mediates the formation of branched actin networks. Seems to contact the mother actin filament.</text>
</comment>
<evidence type="ECO:0000256" key="1">
    <source>
        <dbReference type="ARBA" id="ARBA00004245"/>
    </source>
</evidence>
<evidence type="ECO:0000256" key="3">
    <source>
        <dbReference type="ARBA" id="ARBA00022490"/>
    </source>
</evidence>
<keyword evidence="3 6" id="KW-0963">Cytoplasm</keyword>
<evidence type="ECO:0000256" key="6">
    <source>
        <dbReference type="PIRNR" id="PIRNR039100"/>
    </source>
</evidence>
<dbReference type="InterPro" id="IPR034666">
    <property type="entry name" value="ARPC2/4"/>
</dbReference>
<dbReference type="FunFam" id="3.30.1460.20:FF:000001">
    <property type="entry name" value="Actin-related protein 2/3 complex subunit 4"/>
    <property type="match status" value="1"/>
</dbReference>
<dbReference type="AlphaFoldDB" id="A0A813UGX8"/>
<dbReference type="Gene3D" id="3.30.1460.20">
    <property type="match status" value="1"/>
</dbReference>
<dbReference type="GO" id="GO:0005885">
    <property type="term" value="C:Arp2/3 protein complex"/>
    <property type="evidence" value="ECO:0007669"/>
    <property type="project" value="UniProtKB-UniRule"/>
</dbReference>
<dbReference type="OrthoDB" id="336240at2759"/>
<proteinExistence type="inferred from homology"/>